<gene>
    <name evidence="3" type="ORF">HNQ93_001236</name>
</gene>
<feature type="signal peptide" evidence="2">
    <location>
        <begin position="1"/>
        <end position="22"/>
    </location>
</feature>
<dbReference type="AlphaFoldDB" id="A0A7W9SYV0"/>
<evidence type="ECO:0000313" key="4">
    <source>
        <dbReference type="Proteomes" id="UP000532746"/>
    </source>
</evidence>
<sequence length="110" mass="10840">MLTKRTSLLTVMGLLTSYLATAQTPAATGPQPTDILSWLAGALAVVVLLMGLMTGVSLATAAAQSDEQAAPAEAEAATSLTAVAAEPQPAAATPVLTAAPALTPEQVLAA</sequence>
<evidence type="ECO:0000313" key="3">
    <source>
        <dbReference type="EMBL" id="MBB6058390.1"/>
    </source>
</evidence>
<dbReference type="RefSeq" id="WP_183403381.1">
    <property type="nucleotide sequence ID" value="NZ_JACHGG010000002.1"/>
</dbReference>
<comment type="caution">
    <text evidence="3">The sequence shown here is derived from an EMBL/GenBank/DDBJ whole genome shotgun (WGS) entry which is preliminary data.</text>
</comment>
<name>A0A7W9SYV0_9BACT</name>
<reference evidence="3 4" key="1">
    <citation type="submission" date="2020-08" db="EMBL/GenBank/DDBJ databases">
        <title>Genomic Encyclopedia of Type Strains, Phase IV (KMG-IV): sequencing the most valuable type-strain genomes for metagenomic binning, comparative biology and taxonomic classification.</title>
        <authorList>
            <person name="Goeker M."/>
        </authorList>
    </citation>
    <scope>NUCLEOTIDE SEQUENCE [LARGE SCALE GENOMIC DNA]</scope>
    <source>
        <strain evidence="3 4">DSM 26718</strain>
    </source>
</reference>
<dbReference type="Proteomes" id="UP000532746">
    <property type="component" value="Unassembled WGS sequence"/>
</dbReference>
<protein>
    <submittedName>
        <fullName evidence="3">Uncharacterized protein</fullName>
    </submittedName>
</protein>
<keyword evidence="1" id="KW-1133">Transmembrane helix</keyword>
<keyword evidence="1" id="KW-0472">Membrane</keyword>
<keyword evidence="1" id="KW-0812">Transmembrane</keyword>
<keyword evidence="2" id="KW-0732">Signal</keyword>
<keyword evidence="4" id="KW-1185">Reference proteome</keyword>
<accession>A0A7W9SYV0</accession>
<evidence type="ECO:0000256" key="1">
    <source>
        <dbReference type="SAM" id="Phobius"/>
    </source>
</evidence>
<feature type="chain" id="PRO_5031311601" evidence="2">
    <location>
        <begin position="23"/>
        <end position="110"/>
    </location>
</feature>
<proteinExistence type="predicted"/>
<dbReference type="EMBL" id="JACHGG010000002">
    <property type="protein sequence ID" value="MBB6058390.1"/>
    <property type="molecule type" value="Genomic_DNA"/>
</dbReference>
<feature type="transmembrane region" description="Helical" evidence="1">
    <location>
        <begin position="38"/>
        <end position="59"/>
    </location>
</feature>
<evidence type="ECO:0000256" key="2">
    <source>
        <dbReference type="SAM" id="SignalP"/>
    </source>
</evidence>
<organism evidence="3 4">
    <name type="scientific">Hymenobacter luteus</name>
    <dbReference type="NCBI Taxonomy" id="1411122"/>
    <lineage>
        <taxon>Bacteria</taxon>
        <taxon>Pseudomonadati</taxon>
        <taxon>Bacteroidota</taxon>
        <taxon>Cytophagia</taxon>
        <taxon>Cytophagales</taxon>
        <taxon>Hymenobacteraceae</taxon>
        <taxon>Hymenobacter</taxon>
    </lineage>
</organism>